<dbReference type="GO" id="GO:0009252">
    <property type="term" value="P:peptidoglycan biosynthetic process"/>
    <property type="evidence" value="ECO:0007669"/>
    <property type="project" value="UniProtKB-UniRule"/>
</dbReference>
<comment type="caution">
    <text evidence="14">The sequence shown here is derived from an EMBL/GenBank/DDBJ whole genome shotgun (WGS) entry which is preliminary data.</text>
</comment>
<dbReference type="Pfam" id="PF02875">
    <property type="entry name" value="Mur_ligase_C"/>
    <property type="match status" value="1"/>
</dbReference>
<dbReference type="EMBL" id="PJKA01000006">
    <property type="protein sequence ID" value="PNC18909.1"/>
    <property type="molecule type" value="Genomic_DNA"/>
</dbReference>
<comment type="pathway">
    <text evidence="10 11">Cell wall biogenesis; peptidoglycan biosynthesis.</text>
</comment>
<dbReference type="UniPathway" id="UPA00219"/>
<keyword evidence="2 10" id="KW-0436">Ligase</keyword>
<dbReference type="OrthoDB" id="9801978at2"/>
<dbReference type="Proteomes" id="UP000236000">
    <property type="component" value="Unassembled WGS sequence"/>
</dbReference>
<dbReference type="HAMAP" id="MF_02019">
    <property type="entry name" value="MurF"/>
    <property type="match status" value="1"/>
</dbReference>
<dbReference type="InterPro" id="IPR004101">
    <property type="entry name" value="Mur_ligase_C"/>
</dbReference>
<evidence type="ECO:0000256" key="5">
    <source>
        <dbReference type="ARBA" id="ARBA00022840"/>
    </source>
</evidence>
<protein>
    <recommendedName>
        <fullName evidence="10 11">UDP-N-acetylmuramoyl-tripeptide--D-alanyl-D-alanine ligase</fullName>
        <ecNumber evidence="10 11">6.3.2.10</ecNumber>
    </recommendedName>
    <alternativeName>
        <fullName evidence="10">D-alanyl-D-alanine-adding enzyme</fullName>
    </alternativeName>
</protein>
<organism evidence="14 15">
    <name type="scientific">Akkermansia muciniphila</name>
    <dbReference type="NCBI Taxonomy" id="239935"/>
    <lineage>
        <taxon>Bacteria</taxon>
        <taxon>Pseudomonadati</taxon>
        <taxon>Verrucomicrobiota</taxon>
        <taxon>Verrucomicrobiia</taxon>
        <taxon>Verrucomicrobiales</taxon>
        <taxon>Akkermansiaceae</taxon>
        <taxon>Akkermansia</taxon>
    </lineage>
</organism>
<dbReference type="GO" id="GO:0047480">
    <property type="term" value="F:UDP-N-acetylmuramoyl-tripeptide-D-alanyl-D-alanine ligase activity"/>
    <property type="evidence" value="ECO:0007669"/>
    <property type="project" value="UniProtKB-UniRule"/>
</dbReference>
<evidence type="ECO:0000259" key="13">
    <source>
        <dbReference type="Pfam" id="PF08245"/>
    </source>
</evidence>
<keyword evidence="6 10" id="KW-0133">Cell shape</keyword>
<sequence length="499" mass="52811">MKTTRSFPPGALISATPRKFAATCSSRRGKNSRRHNTRTIIFMTSLTAHGICNAIGGKPVSGPLERVASGGVCTDSRALPPHAVFFALGGENFDGNLFAPEASRTAAAVVVSRVEPGIDPSCAVILVEDTLKALQKLASWWRAGLTLTAVGLTGSNGKTSTKDLTASVLSQGLRTIATQGNLNNHIGVPLSILQASPADEAAVWEMGMNHPGELAPLCDMTRPKIGIITSIGTSHIEYMGSRENIAREKCTVARCLPEDGFMIFPADCDYADMIRQSTRAACIDCGIDAGTVRAENPVSTENGTRFTLSIPDFCREEVELPVHGRHMVENALLAAAAGWVAGLAKEQIVSGLNSAQLTGGRLHCTRVNGILVVDDTYNANPDSMQAALHTVAELSCPGRHFAVLGRMGELGTFSAEGHALVGRTAEKLRFDCVVSVGPDAARITDAISPGSSTQAVNLGTAEEAAEWLRSHTSPGDIVLFKGSRLARMEQVMNLTFPPQ</sequence>
<evidence type="ECO:0000259" key="12">
    <source>
        <dbReference type="Pfam" id="PF02875"/>
    </source>
</evidence>
<dbReference type="SUPFAM" id="SSF53623">
    <property type="entry name" value="MurD-like peptide ligases, catalytic domain"/>
    <property type="match status" value="1"/>
</dbReference>
<evidence type="ECO:0000256" key="2">
    <source>
        <dbReference type="ARBA" id="ARBA00022598"/>
    </source>
</evidence>
<feature type="domain" description="Mur ligase C-terminal" evidence="12">
    <location>
        <begin position="360"/>
        <end position="484"/>
    </location>
</feature>
<dbReference type="Gene3D" id="3.40.1190.10">
    <property type="entry name" value="Mur-like, catalytic domain"/>
    <property type="match status" value="1"/>
</dbReference>
<comment type="catalytic activity">
    <reaction evidence="10 11">
        <text>D-alanyl-D-alanine + UDP-N-acetyl-alpha-D-muramoyl-L-alanyl-gamma-D-glutamyl-meso-2,6-diaminopimelate + ATP = UDP-N-acetyl-alpha-D-muramoyl-L-alanyl-gamma-D-glutamyl-meso-2,6-diaminopimeloyl-D-alanyl-D-alanine + ADP + phosphate + H(+)</text>
        <dbReference type="Rhea" id="RHEA:28374"/>
        <dbReference type="ChEBI" id="CHEBI:15378"/>
        <dbReference type="ChEBI" id="CHEBI:30616"/>
        <dbReference type="ChEBI" id="CHEBI:43474"/>
        <dbReference type="ChEBI" id="CHEBI:57822"/>
        <dbReference type="ChEBI" id="CHEBI:61386"/>
        <dbReference type="ChEBI" id="CHEBI:83905"/>
        <dbReference type="ChEBI" id="CHEBI:456216"/>
        <dbReference type="EC" id="6.3.2.10"/>
    </reaction>
</comment>
<evidence type="ECO:0000256" key="3">
    <source>
        <dbReference type="ARBA" id="ARBA00022618"/>
    </source>
</evidence>
<dbReference type="Gene3D" id="3.40.1390.10">
    <property type="entry name" value="MurE/MurF, N-terminal domain"/>
    <property type="match status" value="1"/>
</dbReference>
<dbReference type="InterPro" id="IPR005863">
    <property type="entry name" value="UDP-N-AcMur_synth"/>
</dbReference>
<dbReference type="EC" id="6.3.2.10" evidence="10 11"/>
<reference evidence="14 15" key="1">
    <citation type="journal article" date="2017" name="BMC Genomics">
        <title>Genome sequencing of 39 Akkermansia muciniphila isolates reveals its population structure, genomic and functional diverisity, and global distribution in mammalian gut microbiotas.</title>
        <authorList>
            <person name="Guo X."/>
            <person name="Li S."/>
            <person name="Zhang J."/>
            <person name="Wu F."/>
            <person name="Li X."/>
            <person name="Wu D."/>
            <person name="Zhang M."/>
            <person name="Ou Z."/>
            <person name="Jie Z."/>
            <person name="Yan Q."/>
            <person name="Li P."/>
            <person name="Yi J."/>
            <person name="Peng Y."/>
        </authorList>
    </citation>
    <scope>NUCLEOTIDE SEQUENCE [LARGE SCALE GENOMIC DNA]</scope>
    <source>
        <strain evidence="14 15">GP24</strain>
    </source>
</reference>
<dbReference type="PANTHER" id="PTHR43024">
    <property type="entry name" value="UDP-N-ACETYLMURAMOYL-TRIPEPTIDE--D-ALANYL-D-ALANINE LIGASE"/>
    <property type="match status" value="1"/>
</dbReference>
<gene>
    <name evidence="10" type="primary">murF</name>
    <name evidence="14" type="ORF">CXU22_03700</name>
</gene>
<dbReference type="InterPro" id="IPR051046">
    <property type="entry name" value="MurCDEF_CellWall_CoF430Synth"/>
</dbReference>
<evidence type="ECO:0000256" key="4">
    <source>
        <dbReference type="ARBA" id="ARBA00022741"/>
    </source>
</evidence>
<evidence type="ECO:0000256" key="6">
    <source>
        <dbReference type="ARBA" id="ARBA00022960"/>
    </source>
</evidence>
<evidence type="ECO:0000256" key="10">
    <source>
        <dbReference type="HAMAP-Rule" id="MF_02019"/>
    </source>
</evidence>
<dbReference type="InterPro" id="IPR013221">
    <property type="entry name" value="Mur_ligase_cen"/>
</dbReference>
<dbReference type="GO" id="GO:0005524">
    <property type="term" value="F:ATP binding"/>
    <property type="evidence" value="ECO:0007669"/>
    <property type="project" value="UniProtKB-UniRule"/>
</dbReference>
<dbReference type="GO" id="GO:0051301">
    <property type="term" value="P:cell division"/>
    <property type="evidence" value="ECO:0007669"/>
    <property type="project" value="UniProtKB-KW"/>
</dbReference>
<comment type="function">
    <text evidence="10 11">Involved in cell wall formation. Catalyzes the final step in the synthesis of UDP-N-acetylmuramoyl-pentapeptide, the precursor of murein.</text>
</comment>
<feature type="domain" description="Mur ligase central" evidence="13">
    <location>
        <begin position="153"/>
        <end position="337"/>
    </location>
</feature>
<dbReference type="GO" id="GO:0071555">
    <property type="term" value="P:cell wall organization"/>
    <property type="evidence" value="ECO:0007669"/>
    <property type="project" value="UniProtKB-KW"/>
</dbReference>
<keyword evidence="1 10" id="KW-0963">Cytoplasm</keyword>
<dbReference type="GO" id="GO:0008766">
    <property type="term" value="F:UDP-N-acetylmuramoylalanyl-D-glutamyl-2,6-diaminopimelate-D-alanyl-D-alanine ligase activity"/>
    <property type="evidence" value="ECO:0007669"/>
    <property type="project" value="RHEA"/>
</dbReference>
<dbReference type="Gene3D" id="3.90.190.20">
    <property type="entry name" value="Mur ligase, C-terminal domain"/>
    <property type="match status" value="1"/>
</dbReference>
<keyword evidence="9 10" id="KW-0961">Cell wall biogenesis/degradation</keyword>
<dbReference type="InterPro" id="IPR036615">
    <property type="entry name" value="Mur_ligase_C_dom_sf"/>
</dbReference>
<dbReference type="InterPro" id="IPR035911">
    <property type="entry name" value="MurE/MurF_N"/>
</dbReference>
<evidence type="ECO:0000313" key="15">
    <source>
        <dbReference type="Proteomes" id="UP000236000"/>
    </source>
</evidence>
<dbReference type="InterPro" id="IPR036565">
    <property type="entry name" value="Mur-like_cat_sf"/>
</dbReference>
<feature type="binding site" evidence="10">
    <location>
        <begin position="154"/>
        <end position="160"/>
    </location>
    <ligand>
        <name>ATP</name>
        <dbReference type="ChEBI" id="CHEBI:30616"/>
    </ligand>
</feature>
<evidence type="ECO:0000256" key="11">
    <source>
        <dbReference type="RuleBase" id="RU004136"/>
    </source>
</evidence>
<dbReference type="NCBIfam" id="TIGR01143">
    <property type="entry name" value="murF"/>
    <property type="match status" value="1"/>
</dbReference>
<name>A0A2N8HF66_9BACT</name>
<dbReference type="SUPFAM" id="SSF63418">
    <property type="entry name" value="MurE/MurF N-terminal domain"/>
    <property type="match status" value="1"/>
</dbReference>
<comment type="similarity">
    <text evidence="10">Belongs to the MurCDEF family. MurF subfamily.</text>
</comment>
<dbReference type="PANTHER" id="PTHR43024:SF1">
    <property type="entry name" value="UDP-N-ACETYLMURAMOYL-TRIPEPTIDE--D-ALANYL-D-ALANINE LIGASE"/>
    <property type="match status" value="1"/>
</dbReference>
<evidence type="ECO:0000256" key="8">
    <source>
        <dbReference type="ARBA" id="ARBA00023306"/>
    </source>
</evidence>
<proteinExistence type="inferred from homology"/>
<keyword evidence="8 10" id="KW-0131">Cell cycle</keyword>
<evidence type="ECO:0000256" key="9">
    <source>
        <dbReference type="ARBA" id="ARBA00023316"/>
    </source>
</evidence>
<dbReference type="GO" id="GO:0005737">
    <property type="term" value="C:cytoplasm"/>
    <property type="evidence" value="ECO:0007669"/>
    <property type="project" value="UniProtKB-SubCell"/>
</dbReference>
<dbReference type="GO" id="GO:0008360">
    <property type="term" value="P:regulation of cell shape"/>
    <property type="evidence" value="ECO:0007669"/>
    <property type="project" value="UniProtKB-KW"/>
</dbReference>
<accession>A0A2N8HF66</accession>
<dbReference type="AlphaFoldDB" id="A0A2N8HF66"/>
<comment type="subcellular location">
    <subcellularLocation>
        <location evidence="10 11">Cytoplasm</location>
    </subcellularLocation>
</comment>
<keyword evidence="7 10" id="KW-0573">Peptidoglycan synthesis</keyword>
<dbReference type="SUPFAM" id="SSF53244">
    <property type="entry name" value="MurD-like peptide ligases, peptide-binding domain"/>
    <property type="match status" value="1"/>
</dbReference>
<evidence type="ECO:0000256" key="1">
    <source>
        <dbReference type="ARBA" id="ARBA00022490"/>
    </source>
</evidence>
<keyword evidence="3 10" id="KW-0132">Cell division</keyword>
<keyword evidence="5 10" id="KW-0067">ATP-binding</keyword>
<dbReference type="Pfam" id="PF08245">
    <property type="entry name" value="Mur_ligase_M"/>
    <property type="match status" value="1"/>
</dbReference>
<evidence type="ECO:0000256" key="7">
    <source>
        <dbReference type="ARBA" id="ARBA00022984"/>
    </source>
</evidence>
<keyword evidence="4 10" id="KW-0547">Nucleotide-binding</keyword>
<evidence type="ECO:0000313" key="14">
    <source>
        <dbReference type="EMBL" id="PNC18909.1"/>
    </source>
</evidence>